<reference evidence="4" key="1">
    <citation type="submission" date="2016-10" db="EMBL/GenBank/DDBJ databases">
        <authorList>
            <person name="Varghese N."/>
        </authorList>
    </citation>
    <scope>NUCLEOTIDE SEQUENCE [LARGE SCALE GENOMIC DNA]</scope>
    <source>
        <strain evidence="4">ACV-9</strain>
    </source>
</reference>
<evidence type="ECO:0000256" key="1">
    <source>
        <dbReference type="ARBA" id="ARBA00023211"/>
    </source>
</evidence>
<sequence>MKKEISKLLEVRESVRVVDATLRDGGLVNDFYFTDEFAKALYLTNVKAGVDYMEMGYRADKEQFDENSFGPWKFSSDEYIRKIVGDNNTDLKLAIMADVGRCNYKEDIHPKAESPVDLIRVATYLHQLPGAVQMIEDAYKKGYETTCNIMAISTASMEDIKSALDIVCQTPISCIYIVDSYGSLYPEQTERIADMYYEIASKYGKKVGMHAHDNQKLAFANTIEAVGDNVDFLDATYCSMGRGAGNCAMELLLGFLKNPKYKERYAIKFVEDYMLPLKEQGVVWGYDMQYLTTGLLNQHPRTAIQFTKEGRKDYFAFYQEMLNLD</sequence>
<dbReference type="RefSeq" id="WP_074789017.1">
    <property type="nucleotide sequence ID" value="NZ_FNZX01000004.1"/>
</dbReference>
<organism evidence="3 4">
    <name type="scientific">Pseudobutyrivibrio ruminis</name>
    <dbReference type="NCBI Taxonomy" id="46206"/>
    <lineage>
        <taxon>Bacteria</taxon>
        <taxon>Bacillati</taxon>
        <taxon>Bacillota</taxon>
        <taxon>Clostridia</taxon>
        <taxon>Lachnospirales</taxon>
        <taxon>Lachnospiraceae</taxon>
        <taxon>Pseudobutyrivibrio</taxon>
    </lineage>
</organism>
<evidence type="ECO:0000259" key="2">
    <source>
        <dbReference type="PROSITE" id="PS50991"/>
    </source>
</evidence>
<keyword evidence="4" id="KW-1185">Reference proteome</keyword>
<protein>
    <submittedName>
        <fullName evidence="3">4-hydroxy 2-oxovalerate aldolase</fullName>
    </submittedName>
</protein>
<dbReference type="GO" id="GO:0009098">
    <property type="term" value="P:L-leucine biosynthetic process"/>
    <property type="evidence" value="ECO:0007669"/>
    <property type="project" value="TreeGrafter"/>
</dbReference>
<evidence type="ECO:0000313" key="3">
    <source>
        <dbReference type="EMBL" id="SEK32108.1"/>
    </source>
</evidence>
<dbReference type="EMBL" id="FNZX01000004">
    <property type="protein sequence ID" value="SEK32108.1"/>
    <property type="molecule type" value="Genomic_DNA"/>
</dbReference>
<dbReference type="SUPFAM" id="SSF51569">
    <property type="entry name" value="Aldolase"/>
    <property type="match status" value="1"/>
</dbReference>
<dbReference type="InterPro" id="IPR050073">
    <property type="entry name" value="2-IPM_HCS-like"/>
</dbReference>
<keyword evidence="1" id="KW-0464">Manganese</keyword>
<dbReference type="eggNOG" id="COG0119">
    <property type="taxonomic scope" value="Bacteria"/>
</dbReference>
<dbReference type="InterPro" id="IPR000891">
    <property type="entry name" value="PYR_CT"/>
</dbReference>
<accession>A0A1H7G1X2</accession>
<dbReference type="PROSITE" id="PS50991">
    <property type="entry name" value="PYR_CT"/>
    <property type="match status" value="1"/>
</dbReference>
<dbReference type="PANTHER" id="PTHR10277:SF9">
    <property type="entry name" value="2-ISOPROPYLMALATE SYNTHASE 1, CHLOROPLASTIC-RELATED"/>
    <property type="match status" value="1"/>
</dbReference>
<evidence type="ECO:0000313" key="4">
    <source>
        <dbReference type="Proteomes" id="UP000182321"/>
    </source>
</evidence>
<dbReference type="CDD" id="cd07944">
    <property type="entry name" value="DRE_TIM_HOA_like"/>
    <property type="match status" value="1"/>
</dbReference>
<dbReference type="Pfam" id="PF00682">
    <property type="entry name" value="HMGL-like"/>
    <property type="match status" value="1"/>
</dbReference>
<feature type="domain" description="Pyruvate carboxyltransferase" evidence="2">
    <location>
        <begin position="15"/>
        <end position="271"/>
    </location>
</feature>
<proteinExistence type="predicted"/>
<dbReference type="Gene3D" id="3.20.20.70">
    <property type="entry name" value="Aldolase class I"/>
    <property type="match status" value="1"/>
</dbReference>
<dbReference type="PANTHER" id="PTHR10277">
    <property type="entry name" value="HOMOCITRATE SYNTHASE-RELATED"/>
    <property type="match status" value="1"/>
</dbReference>
<dbReference type="InterPro" id="IPR013785">
    <property type="entry name" value="Aldolase_TIM"/>
</dbReference>
<name>A0A1H7G1X2_9FIRM</name>
<dbReference type="Proteomes" id="UP000182321">
    <property type="component" value="Unassembled WGS sequence"/>
</dbReference>
<dbReference type="GO" id="GO:0003852">
    <property type="term" value="F:2-isopropylmalate synthase activity"/>
    <property type="evidence" value="ECO:0007669"/>
    <property type="project" value="TreeGrafter"/>
</dbReference>
<gene>
    <name evidence="3" type="ORF">SAMN02910377_00581</name>
</gene>
<dbReference type="AlphaFoldDB" id="A0A1H7G1X2"/>